<sequence length="326" mass="35528">MPATQPDSARDDQPWLFRIDGPAVEVYADHGRLLPVVDPDGREQMISIGAAVFTLRVAIRHSGYQTRVELLPSGADPALAARVTAGRPARLDEVTETLATAIPRRHTNRGPFAHVPVPPPAFRRLRDAAAREGAILRVAEGESREAVLGLARAADQWMRERPQYVREMRRWTGANVCHDGVPSWASGPWDALGMIPVRDFTRLPHTLRPSEPFEPHPTILVLATESDTRLDWLCAGQALQRLLLTATWLGLAVTPISQPVEVPEVRQVLTGPPPGVPVQMVLRIGYGRSTGRTPRRAVSEVLMPDGSPDPTTFGPGEPSAAAEGSR</sequence>
<name>A0A7W5FK58_9ACTN</name>
<evidence type="ECO:0000313" key="3">
    <source>
        <dbReference type="EMBL" id="MBB3101513.1"/>
    </source>
</evidence>
<reference evidence="3 4" key="1">
    <citation type="submission" date="2020-08" db="EMBL/GenBank/DDBJ databases">
        <title>Genomic Encyclopedia of Type Strains, Phase III (KMG-III): the genomes of soil and plant-associated and newly described type strains.</title>
        <authorList>
            <person name="Whitman W."/>
        </authorList>
    </citation>
    <scope>NUCLEOTIDE SEQUENCE [LARGE SCALE GENOMIC DNA]</scope>
    <source>
        <strain evidence="3 4">CECT 3287</strain>
    </source>
</reference>
<dbReference type="AlphaFoldDB" id="A0A7W5FK58"/>
<dbReference type="InterPro" id="IPR000415">
    <property type="entry name" value="Nitroreductase-like"/>
</dbReference>
<keyword evidence="4" id="KW-1185">Reference proteome</keyword>
<evidence type="ECO:0000256" key="1">
    <source>
        <dbReference type="SAM" id="MobiDB-lite"/>
    </source>
</evidence>
<protein>
    <recommendedName>
        <fullName evidence="2">Nitroreductase domain-containing protein</fullName>
    </recommendedName>
</protein>
<accession>A0A7W5FK58</accession>
<dbReference type="NCBIfam" id="NF047509">
    <property type="entry name" value="Rv3131_FMN_oxido"/>
    <property type="match status" value="1"/>
</dbReference>
<organism evidence="3 4">
    <name type="scientific">Actinoplanes campanulatus</name>
    <dbReference type="NCBI Taxonomy" id="113559"/>
    <lineage>
        <taxon>Bacteria</taxon>
        <taxon>Bacillati</taxon>
        <taxon>Actinomycetota</taxon>
        <taxon>Actinomycetes</taxon>
        <taxon>Micromonosporales</taxon>
        <taxon>Micromonosporaceae</taxon>
        <taxon>Actinoplanes</taxon>
    </lineage>
</organism>
<proteinExistence type="predicted"/>
<dbReference type="EMBL" id="JACHXF010000039">
    <property type="protein sequence ID" value="MBB3101513.1"/>
    <property type="molecule type" value="Genomic_DNA"/>
</dbReference>
<feature type="domain" description="Nitroreductase" evidence="2">
    <location>
        <begin position="145"/>
        <end position="286"/>
    </location>
</feature>
<comment type="caution">
    <text evidence="3">The sequence shown here is derived from an EMBL/GenBank/DDBJ whole genome shotgun (WGS) entry which is preliminary data.</text>
</comment>
<dbReference type="SUPFAM" id="SSF55469">
    <property type="entry name" value="FMN-dependent nitroreductase-like"/>
    <property type="match status" value="1"/>
</dbReference>
<dbReference type="InterPro" id="IPR050627">
    <property type="entry name" value="Nitroreductase/BluB"/>
</dbReference>
<evidence type="ECO:0000313" key="4">
    <source>
        <dbReference type="Proteomes" id="UP000590749"/>
    </source>
</evidence>
<dbReference type="RefSeq" id="WP_183227920.1">
    <property type="nucleotide sequence ID" value="NZ_BMPW01000055.1"/>
</dbReference>
<dbReference type="PANTHER" id="PTHR23026">
    <property type="entry name" value="NADPH NITROREDUCTASE"/>
    <property type="match status" value="1"/>
</dbReference>
<feature type="region of interest" description="Disordered" evidence="1">
    <location>
        <begin position="300"/>
        <end position="326"/>
    </location>
</feature>
<dbReference type="Proteomes" id="UP000590749">
    <property type="component" value="Unassembled WGS sequence"/>
</dbReference>
<dbReference type="Pfam" id="PF00881">
    <property type="entry name" value="Nitroreductase"/>
    <property type="match status" value="1"/>
</dbReference>
<dbReference type="InterPro" id="IPR029479">
    <property type="entry name" value="Nitroreductase"/>
</dbReference>
<evidence type="ECO:0000259" key="2">
    <source>
        <dbReference type="Pfam" id="PF00881"/>
    </source>
</evidence>
<dbReference type="GO" id="GO:0016491">
    <property type="term" value="F:oxidoreductase activity"/>
    <property type="evidence" value="ECO:0007669"/>
    <property type="project" value="InterPro"/>
</dbReference>
<gene>
    <name evidence="3" type="ORF">FHR83_009242</name>
</gene>
<dbReference type="PANTHER" id="PTHR23026:SF123">
    <property type="entry name" value="NAD(P)H NITROREDUCTASE RV3131-RELATED"/>
    <property type="match status" value="1"/>
</dbReference>
<dbReference type="Gene3D" id="3.40.109.10">
    <property type="entry name" value="NADH Oxidase"/>
    <property type="match status" value="1"/>
</dbReference>